<dbReference type="Proteomes" id="UP000027731">
    <property type="component" value="Unassembled WGS sequence"/>
</dbReference>
<comment type="caution">
    <text evidence="2">The sequence shown here is derived from an EMBL/GenBank/DDBJ whole genome shotgun (WGS) entry which is preliminary data.</text>
</comment>
<protein>
    <submittedName>
        <fullName evidence="2">Replication protein</fullName>
    </submittedName>
</protein>
<dbReference type="GO" id="GO:0003678">
    <property type="term" value="F:DNA helicase activity"/>
    <property type="evidence" value="ECO:0007669"/>
    <property type="project" value="InterPro"/>
</dbReference>
<dbReference type="Pfam" id="PF03796">
    <property type="entry name" value="DnaB_C"/>
    <property type="match status" value="1"/>
</dbReference>
<dbReference type="Proteomes" id="UP000452188">
    <property type="component" value="Unassembled WGS sequence"/>
</dbReference>
<evidence type="ECO:0000313" key="5">
    <source>
        <dbReference type="Proteomes" id="UP000452188"/>
    </source>
</evidence>
<organism evidence="2 4">
    <name type="scientific">Limosilactobacillus reuteri</name>
    <name type="common">Lactobacillus reuteri</name>
    <dbReference type="NCBI Taxonomy" id="1598"/>
    <lineage>
        <taxon>Bacteria</taxon>
        <taxon>Bacillati</taxon>
        <taxon>Bacillota</taxon>
        <taxon>Bacilli</taxon>
        <taxon>Lactobacillales</taxon>
        <taxon>Lactobacillaceae</taxon>
        <taxon>Limosilactobacillus</taxon>
    </lineage>
</organism>
<reference evidence="2 4" key="1">
    <citation type="submission" date="2014-06" db="EMBL/GenBank/DDBJ databases">
        <title>Genetic determinant of reutericyclin biosynthesis of Lactobacillus reuteri.</title>
        <authorList>
            <person name="Lin X."/>
            <person name="Duar R."/>
            <person name="Walter J."/>
            <person name="Gaenzle M."/>
        </authorList>
    </citation>
    <scope>NUCLEOTIDE SEQUENCE [LARGE SCALE GENOMIC DNA]</scope>
    <source>
        <strain evidence="2 4">LTH2584</strain>
    </source>
</reference>
<dbReference type="SUPFAM" id="SSF52540">
    <property type="entry name" value="P-loop containing nucleoside triphosphate hydrolases"/>
    <property type="match status" value="1"/>
</dbReference>
<gene>
    <name evidence="3" type="ORF">GIX79_02160</name>
    <name evidence="2" type="ORF">LR3_08685</name>
</gene>
<reference evidence="3 5" key="2">
    <citation type="submission" date="2019-11" db="EMBL/GenBank/DDBJ databases">
        <title>Draft genome sequence of 12 host-associated Lactobacillus reuteri rodent strains.</title>
        <authorList>
            <person name="Zhang S."/>
            <person name="Ozcam M."/>
            <person name="Van Pijkeren J.P."/>
        </authorList>
    </citation>
    <scope>NUCLEOTIDE SEQUENCE [LARGE SCALE GENOMIC DNA]</scope>
    <source>
        <strain evidence="3 5">6799jm-1</strain>
    </source>
</reference>
<dbReference type="GO" id="GO:0005524">
    <property type="term" value="F:ATP binding"/>
    <property type="evidence" value="ECO:0007669"/>
    <property type="project" value="InterPro"/>
</dbReference>
<name>A0A073JQY9_LIMRT</name>
<dbReference type="InterPro" id="IPR007694">
    <property type="entry name" value="DNA_helicase_DnaB-like_C"/>
</dbReference>
<sequence>MAEKVKQENTIIKSDFYKELKTQRGIIESQLIFSLYGDTNYFFDYPVNPNDISNSMWRFYYHMLKEMVEDRGLKTLDAVSVGAYVNSKEEKIQKAYSEAGGYETIEKGIAIVEKENVDSYYNELQRYKTLMKLTEMGFPIKQNWDKYQEMDLETLNEVLEGLIAEAFVDSQFGNDRVEEMFDDVDEMLKEADEGIAQGLPLGSPLMDSIQNGLALGNITMLAANSGVGKTFLTTLLHIQSSINNEEPVLIIANEEEKSRYVQGLLTAYINARHKGAMFNKNRFLRGSFTDEEWEYLNEAKEWYLRKVSEGLVRFVNMNEFSMAKTIRLIKKYARLYDVRYFILDTLKLDNDTYSRVNDSSWLQLQQNMVKLYNVIKPSNLNVHVWVTTQMTKTNRRARYLDQSMIGMAKNITDVVSSLILVRMASQSEVSGKNAIKVVNSKGHSEMLDEDNDYMIVFWDKNRQGQTNRQVVLEVDRGLNLIRDVGKTQINNDLE</sequence>
<evidence type="ECO:0000313" key="4">
    <source>
        <dbReference type="Proteomes" id="UP000027731"/>
    </source>
</evidence>
<feature type="domain" description="SF4 helicase" evidence="1">
    <location>
        <begin position="198"/>
        <end position="392"/>
    </location>
</feature>
<dbReference type="InterPro" id="IPR027417">
    <property type="entry name" value="P-loop_NTPase"/>
</dbReference>
<dbReference type="AlphaFoldDB" id="A0A073JQY9"/>
<evidence type="ECO:0000259" key="1">
    <source>
        <dbReference type="Pfam" id="PF03796"/>
    </source>
</evidence>
<accession>A0A073JQY9</accession>
<dbReference type="EMBL" id="JOSX01000010">
    <property type="protein sequence ID" value="KEK16124.1"/>
    <property type="molecule type" value="Genomic_DNA"/>
</dbReference>
<evidence type="ECO:0000313" key="2">
    <source>
        <dbReference type="EMBL" id="KEK16124.1"/>
    </source>
</evidence>
<dbReference type="PATRIC" id="fig|1598.90.peg.536"/>
<dbReference type="GO" id="GO:0006260">
    <property type="term" value="P:DNA replication"/>
    <property type="evidence" value="ECO:0007669"/>
    <property type="project" value="InterPro"/>
</dbReference>
<dbReference type="PANTHER" id="PTHR30153">
    <property type="entry name" value="REPLICATIVE DNA HELICASE DNAB"/>
    <property type="match status" value="1"/>
</dbReference>
<proteinExistence type="predicted"/>
<dbReference type="RefSeq" id="WP_019253532.1">
    <property type="nucleotide sequence ID" value="NZ_JANKBD010000004.1"/>
</dbReference>
<dbReference type="GO" id="GO:0005829">
    <property type="term" value="C:cytosol"/>
    <property type="evidence" value="ECO:0007669"/>
    <property type="project" value="TreeGrafter"/>
</dbReference>
<dbReference type="EMBL" id="WJMV01000003">
    <property type="protein sequence ID" value="MRG74577.1"/>
    <property type="molecule type" value="Genomic_DNA"/>
</dbReference>
<dbReference type="PANTHER" id="PTHR30153:SF2">
    <property type="entry name" value="REPLICATIVE DNA HELICASE"/>
    <property type="match status" value="1"/>
</dbReference>
<dbReference type="Gene3D" id="3.40.50.300">
    <property type="entry name" value="P-loop containing nucleotide triphosphate hydrolases"/>
    <property type="match status" value="1"/>
</dbReference>
<evidence type="ECO:0000313" key="3">
    <source>
        <dbReference type="EMBL" id="MRG74577.1"/>
    </source>
</evidence>